<evidence type="ECO:0000313" key="5">
    <source>
        <dbReference type="EMBL" id="ANZ44865.1"/>
    </source>
</evidence>
<keyword evidence="3" id="KW-0804">Transcription</keyword>
<dbReference type="SMART" id="SM00421">
    <property type="entry name" value="HTH_LUXR"/>
    <property type="match status" value="1"/>
</dbReference>
<evidence type="ECO:0000256" key="1">
    <source>
        <dbReference type="ARBA" id="ARBA00023015"/>
    </source>
</evidence>
<dbReference type="PANTHER" id="PTHR44688:SF16">
    <property type="entry name" value="DNA-BINDING TRANSCRIPTIONAL ACTIVATOR DEVR_DOSR"/>
    <property type="match status" value="1"/>
</dbReference>
<keyword evidence="1" id="KW-0805">Transcription regulation</keyword>
<dbReference type="GO" id="GO:0006355">
    <property type="term" value="P:regulation of DNA-templated transcription"/>
    <property type="evidence" value="ECO:0007669"/>
    <property type="project" value="InterPro"/>
</dbReference>
<dbReference type="KEGG" id="cpor:BED41_07075"/>
<dbReference type="SUPFAM" id="SSF52172">
    <property type="entry name" value="CheY-like"/>
    <property type="match status" value="1"/>
</dbReference>
<proteinExistence type="predicted"/>
<dbReference type="EMBL" id="CP016757">
    <property type="protein sequence ID" value="ANZ44865.1"/>
    <property type="molecule type" value="Genomic_DNA"/>
</dbReference>
<dbReference type="InterPro" id="IPR000792">
    <property type="entry name" value="Tscrpt_reg_LuxR_C"/>
</dbReference>
<evidence type="ECO:0000259" key="4">
    <source>
        <dbReference type="PROSITE" id="PS50043"/>
    </source>
</evidence>
<evidence type="ECO:0000313" key="6">
    <source>
        <dbReference type="Proteomes" id="UP000093044"/>
    </source>
</evidence>
<dbReference type="GeneID" id="83057611"/>
<sequence>MKKSRIILADTNSLFTDALRFVLGQEVDFEIETRDETDADSIRSILAAKPDVMVIHQLRPDSGVVQILREVKRRLKDIHILFIVKETTAELFSLASESSSVGIMPEGTNLAEFMEALRAVARGERYISKEILSAALPQDDDEFYDDPLGEITPREREVLYWLSHGLTNREIAQRMILSEKTVKNHVSHMLKKLDLTDRTKAAALAWREGLPQIAEEFFSLPAVQPMLK</sequence>
<dbReference type="SUPFAM" id="SSF46894">
    <property type="entry name" value="C-terminal effector domain of the bipartite response regulators"/>
    <property type="match status" value="1"/>
</dbReference>
<protein>
    <recommendedName>
        <fullName evidence="4">HTH luxR-type domain-containing protein</fullName>
    </recommendedName>
</protein>
<name>A0A1B2I4G5_9BACT</name>
<dbReference type="PRINTS" id="PR00038">
    <property type="entry name" value="HTHLUXR"/>
</dbReference>
<gene>
    <name evidence="5" type="ORF">BED41_07075</name>
</gene>
<dbReference type="PANTHER" id="PTHR44688">
    <property type="entry name" value="DNA-BINDING TRANSCRIPTIONAL ACTIVATOR DEVR_DOSR"/>
    <property type="match status" value="1"/>
</dbReference>
<dbReference type="Proteomes" id="UP000093044">
    <property type="component" value="Chromosome"/>
</dbReference>
<dbReference type="AlphaFoldDB" id="A0A1B2I4G5"/>
<evidence type="ECO:0000256" key="2">
    <source>
        <dbReference type="ARBA" id="ARBA00023125"/>
    </source>
</evidence>
<dbReference type="InterPro" id="IPR016032">
    <property type="entry name" value="Sig_transdc_resp-reg_C-effctor"/>
</dbReference>
<dbReference type="PROSITE" id="PS00622">
    <property type="entry name" value="HTH_LUXR_1"/>
    <property type="match status" value="1"/>
</dbReference>
<dbReference type="GO" id="GO:0003677">
    <property type="term" value="F:DNA binding"/>
    <property type="evidence" value="ECO:0007669"/>
    <property type="project" value="UniProtKB-KW"/>
</dbReference>
<dbReference type="CDD" id="cd06170">
    <property type="entry name" value="LuxR_C_like"/>
    <property type="match status" value="1"/>
</dbReference>
<organism evidence="5 6">
    <name type="scientific">Cloacibacillus porcorum</name>
    <dbReference type="NCBI Taxonomy" id="1197717"/>
    <lineage>
        <taxon>Bacteria</taxon>
        <taxon>Thermotogati</taxon>
        <taxon>Synergistota</taxon>
        <taxon>Synergistia</taxon>
        <taxon>Synergistales</taxon>
        <taxon>Synergistaceae</taxon>
        <taxon>Cloacibacillus</taxon>
    </lineage>
</organism>
<dbReference type="Gene3D" id="3.40.50.2300">
    <property type="match status" value="1"/>
</dbReference>
<dbReference type="RefSeq" id="WP_066744403.1">
    <property type="nucleotide sequence ID" value="NZ_CAUFKJ010000066.1"/>
</dbReference>
<evidence type="ECO:0000256" key="3">
    <source>
        <dbReference type="ARBA" id="ARBA00023163"/>
    </source>
</evidence>
<keyword evidence="6" id="KW-1185">Reference proteome</keyword>
<feature type="domain" description="HTH luxR-type" evidence="4">
    <location>
        <begin position="144"/>
        <end position="209"/>
    </location>
</feature>
<keyword evidence="2" id="KW-0238">DNA-binding</keyword>
<dbReference type="STRING" id="1197717.BED41_07075"/>
<dbReference type="InterPro" id="IPR011006">
    <property type="entry name" value="CheY-like_superfamily"/>
</dbReference>
<dbReference type="PROSITE" id="PS50043">
    <property type="entry name" value="HTH_LUXR_2"/>
    <property type="match status" value="1"/>
</dbReference>
<dbReference type="Pfam" id="PF00196">
    <property type="entry name" value="GerE"/>
    <property type="match status" value="1"/>
</dbReference>
<accession>A0A1B2I4G5</accession>
<reference evidence="5" key="1">
    <citation type="submission" date="2016-08" db="EMBL/GenBank/DDBJ databases">
        <title>Complete genome of Cloacibacillus porcorum.</title>
        <authorList>
            <person name="Looft T."/>
            <person name="Bayles D.O."/>
            <person name="Alt D.P."/>
        </authorList>
    </citation>
    <scope>NUCLEOTIDE SEQUENCE [LARGE SCALE GENOMIC DNA]</scope>
    <source>
        <strain evidence="5">CL-84</strain>
    </source>
</reference>